<proteinExistence type="predicted"/>
<dbReference type="RefSeq" id="WP_390243054.1">
    <property type="nucleotide sequence ID" value="NZ_JBHTAB010000002.1"/>
</dbReference>
<evidence type="ECO:0000313" key="3">
    <source>
        <dbReference type="Proteomes" id="UP001596460"/>
    </source>
</evidence>
<keyword evidence="1" id="KW-1133">Transmembrane helix</keyword>
<organism evidence="2 3">
    <name type="scientific">Haloferax chudinovii</name>
    <dbReference type="NCBI Taxonomy" id="1109010"/>
    <lineage>
        <taxon>Archaea</taxon>
        <taxon>Methanobacteriati</taxon>
        <taxon>Methanobacteriota</taxon>
        <taxon>Stenosarchaea group</taxon>
        <taxon>Halobacteria</taxon>
        <taxon>Halobacteriales</taxon>
        <taxon>Haloferacaceae</taxon>
        <taxon>Haloferax</taxon>
    </lineage>
</organism>
<sequence length="53" mass="5603">MPDSAELLSLHVVVEFVVMAAIVALLVPLDAAIPFLPLAVALAFLVVLYLARS</sequence>
<protein>
    <recommendedName>
        <fullName evidence="4">Transporter</fullName>
    </recommendedName>
</protein>
<accession>A0ABD5XBJ4</accession>
<gene>
    <name evidence="2" type="ORF">ACFQI8_04465</name>
</gene>
<comment type="caution">
    <text evidence="2">The sequence shown here is derived from an EMBL/GenBank/DDBJ whole genome shotgun (WGS) entry which is preliminary data.</text>
</comment>
<keyword evidence="1" id="KW-0812">Transmembrane</keyword>
<feature type="transmembrane region" description="Helical" evidence="1">
    <location>
        <begin position="33"/>
        <end position="51"/>
    </location>
</feature>
<keyword evidence="3" id="KW-1185">Reference proteome</keyword>
<reference evidence="2 3" key="1">
    <citation type="journal article" date="2019" name="Int. J. Syst. Evol. Microbiol.">
        <title>The Global Catalogue of Microorganisms (GCM) 10K type strain sequencing project: providing services to taxonomists for standard genome sequencing and annotation.</title>
        <authorList>
            <consortium name="The Broad Institute Genomics Platform"/>
            <consortium name="The Broad Institute Genome Sequencing Center for Infectious Disease"/>
            <person name="Wu L."/>
            <person name="Ma J."/>
        </authorList>
    </citation>
    <scope>NUCLEOTIDE SEQUENCE [LARGE SCALE GENOMIC DNA]</scope>
    <source>
        <strain evidence="2 3">DSM 26526</strain>
    </source>
</reference>
<keyword evidence="1" id="KW-0472">Membrane</keyword>
<dbReference type="EMBL" id="JBHTAB010000002">
    <property type="protein sequence ID" value="MFC7128648.1"/>
    <property type="molecule type" value="Genomic_DNA"/>
</dbReference>
<evidence type="ECO:0000313" key="2">
    <source>
        <dbReference type="EMBL" id="MFC7128648.1"/>
    </source>
</evidence>
<dbReference type="AlphaFoldDB" id="A0ABD5XBJ4"/>
<dbReference type="Proteomes" id="UP001596460">
    <property type="component" value="Unassembled WGS sequence"/>
</dbReference>
<evidence type="ECO:0000256" key="1">
    <source>
        <dbReference type="SAM" id="Phobius"/>
    </source>
</evidence>
<feature type="transmembrane region" description="Helical" evidence="1">
    <location>
        <begin position="7"/>
        <end position="27"/>
    </location>
</feature>
<evidence type="ECO:0008006" key="4">
    <source>
        <dbReference type="Google" id="ProtNLM"/>
    </source>
</evidence>
<name>A0ABD5XBJ4_9EURY</name>